<dbReference type="OrthoDB" id="9801597at2"/>
<dbReference type="InterPro" id="IPR014464">
    <property type="entry name" value="CvfB_fam"/>
</dbReference>
<feature type="domain" description="Conserved virulence factor B-like winged helix" evidence="3">
    <location>
        <begin position="218"/>
        <end position="275"/>
    </location>
</feature>
<evidence type="ECO:0000256" key="1">
    <source>
        <dbReference type="PIRNR" id="PIRNR012524"/>
    </source>
</evidence>
<dbReference type="Pfam" id="PF13509">
    <property type="entry name" value="S1_2"/>
    <property type="match status" value="2"/>
</dbReference>
<keyword evidence="5" id="KW-1185">Reference proteome</keyword>
<protein>
    <submittedName>
        <fullName evidence="4">GntR family transcriptional regulator</fullName>
    </submittedName>
</protein>
<evidence type="ECO:0000259" key="3">
    <source>
        <dbReference type="Pfam" id="PF17783"/>
    </source>
</evidence>
<evidence type="ECO:0000259" key="2">
    <source>
        <dbReference type="Pfam" id="PF13509"/>
    </source>
</evidence>
<accession>A0A2S7T6N6</accession>
<dbReference type="PANTHER" id="PTHR37296">
    <property type="entry name" value="CONSERVED VIRULENCE FACTOR B"/>
    <property type="match status" value="1"/>
</dbReference>
<proteinExistence type="inferred from homology"/>
<dbReference type="InterPro" id="IPR012340">
    <property type="entry name" value="NA-bd_OB-fold"/>
</dbReference>
<comment type="similarity">
    <text evidence="1">Belongs to the CvfB family.</text>
</comment>
<dbReference type="PIRSF" id="PIRSF012524">
    <property type="entry name" value="YitL_S1"/>
    <property type="match status" value="1"/>
</dbReference>
<organism evidence="4 5">
    <name type="scientific">Aureicoccus marinus</name>
    <dbReference type="NCBI Taxonomy" id="754435"/>
    <lineage>
        <taxon>Bacteria</taxon>
        <taxon>Pseudomonadati</taxon>
        <taxon>Bacteroidota</taxon>
        <taxon>Flavobacteriia</taxon>
        <taxon>Flavobacteriales</taxon>
        <taxon>Flavobacteriaceae</taxon>
        <taxon>Aureicoccus</taxon>
    </lineage>
</organism>
<dbReference type="Gene3D" id="2.40.50.140">
    <property type="entry name" value="Nucleic acid-binding proteins"/>
    <property type="match status" value="1"/>
</dbReference>
<dbReference type="EMBL" id="MQVX01000001">
    <property type="protein sequence ID" value="PQJ15116.1"/>
    <property type="molecule type" value="Genomic_DNA"/>
</dbReference>
<dbReference type="Pfam" id="PF17783">
    <property type="entry name" value="WHD_CvfB"/>
    <property type="match status" value="1"/>
</dbReference>
<name>A0A2S7T6N6_9FLAO</name>
<evidence type="ECO:0000313" key="4">
    <source>
        <dbReference type="EMBL" id="PQJ15116.1"/>
    </source>
</evidence>
<dbReference type="InterPro" id="IPR040764">
    <property type="entry name" value="CvfB_WH"/>
</dbReference>
<dbReference type="Gene3D" id="1.10.10.10">
    <property type="entry name" value="Winged helix-like DNA-binding domain superfamily/Winged helix DNA-binding domain"/>
    <property type="match status" value="1"/>
</dbReference>
<feature type="domain" description="Conserved virulence factor B first S1" evidence="2">
    <location>
        <begin position="4"/>
        <end position="62"/>
    </location>
</feature>
<comment type="caution">
    <text evidence="4">The sequence shown here is derived from an EMBL/GenBank/DDBJ whole genome shotgun (WGS) entry which is preliminary data.</text>
</comment>
<dbReference type="AlphaFoldDB" id="A0A2S7T6N6"/>
<dbReference type="Proteomes" id="UP000239366">
    <property type="component" value="Unassembled WGS sequence"/>
</dbReference>
<dbReference type="RefSeq" id="WP_105000769.1">
    <property type="nucleotide sequence ID" value="NZ_MQVX01000001.1"/>
</dbReference>
<dbReference type="InterPro" id="IPR036388">
    <property type="entry name" value="WH-like_DNA-bd_sf"/>
</dbReference>
<dbReference type="PANTHER" id="PTHR37296:SF1">
    <property type="entry name" value="CONSERVED VIRULENCE FACTOR B"/>
    <property type="match status" value="1"/>
</dbReference>
<feature type="domain" description="Conserved virulence factor B first S1" evidence="2">
    <location>
        <begin position="75"/>
        <end position="130"/>
    </location>
</feature>
<reference evidence="5" key="1">
    <citation type="submission" date="2016-11" db="EMBL/GenBank/DDBJ databases">
        <title>Trade-off between light-utilization and light-protection in marine flavobacteria.</title>
        <authorList>
            <person name="Kumagai Y."/>
            <person name="Yoshizawa S."/>
            <person name="Kogure K."/>
        </authorList>
    </citation>
    <scope>NUCLEOTIDE SEQUENCE [LARGE SCALE GENOMIC DNA]</scope>
    <source>
        <strain evidence="5">SG-18</strain>
    </source>
</reference>
<sequence length="278" mass="31330">MIELGNYNTLEIVRKSSVGYFLSDEEGTEVLLPTKYTDSSSEVGEEVSVFCYLDHEERPIATHLKPLVKRNDFACLEVAALTEVGAFLDWGLEKQLLLPFREQLRPLEVGESVLVHCYLDPKSFRLLATMRLKSFFTVPEPALPVGELVQLLVARRTELGWEVIVNQAHAGLVFHSDVFEDLAPGLELDGFVHQQRADGKLDIRLRQQGIDGLQQQAEEIKERLLKADGFLPLNDKSSAEEIKNCLGMSKKSFKRATGILYKKRDIQFVDGGIRLISN</sequence>
<gene>
    <name evidence="4" type="ORF">BST99_04680</name>
</gene>
<evidence type="ECO:0000313" key="5">
    <source>
        <dbReference type="Proteomes" id="UP000239366"/>
    </source>
</evidence>
<dbReference type="InterPro" id="IPR039566">
    <property type="entry name" value="CvfB_S1_st"/>
</dbReference>